<proteinExistence type="predicted"/>
<feature type="region of interest" description="Disordered" evidence="1">
    <location>
        <begin position="348"/>
        <end position="381"/>
    </location>
</feature>
<feature type="region of interest" description="Disordered" evidence="1">
    <location>
        <begin position="218"/>
        <end position="244"/>
    </location>
</feature>
<dbReference type="AlphaFoldDB" id="A0A4Y1QLQ5"/>
<feature type="transmembrane region" description="Helical" evidence="2">
    <location>
        <begin position="284"/>
        <end position="300"/>
    </location>
</feature>
<accession>A0A4Y1QLQ5</accession>
<protein>
    <submittedName>
        <fullName evidence="3">Uncharacterized protein</fullName>
    </submittedName>
</protein>
<name>A0A4Y1QLQ5_PRUDU</name>
<keyword evidence="2" id="KW-1133">Transmembrane helix</keyword>
<keyword evidence="2" id="KW-0472">Membrane</keyword>
<dbReference type="PANTHER" id="PTHR36787">
    <property type="entry name" value="TRANSMEMBRANE PROTEIN"/>
    <property type="match status" value="1"/>
</dbReference>
<reference evidence="3" key="1">
    <citation type="journal article" date="2019" name="Science">
        <title>Mutation of a bHLH transcription factor allowed almond domestication.</title>
        <authorList>
            <person name="Sanchez-Perez R."/>
            <person name="Pavan S."/>
            <person name="Mazzeo R."/>
            <person name="Moldovan C."/>
            <person name="Aiese Cigliano R."/>
            <person name="Del Cueto J."/>
            <person name="Ricciardi F."/>
            <person name="Lotti C."/>
            <person name="Ricciardi L."/>
            <person name="Dicenta F."/>
            <person name="Lopez-Marques R.L."/>
            <person name="Lindberg Moller B."/>
        </authorList>
    </citation>
    <scope>NUCLEOTIDE SEQUENCE</scope>
</reference>
<feature type="compositionally biased region" description="Low complexity" evidence="1">
    <location>
        <begin position="221"/>
        <end position="244"/>
    </location>
</feature>
<gene>
    <name evidence="3" type="ORF">Prudu_000617</name>
</gene>
<sequence>FFSGGYGLVLVALLIGYGCCGISHFLIRSSQLISWLTWHNLIGELHVISTIPLSSWFYYKEQSRAERGRHRHREERQIRLYKWPKNPKRGRPARNLLLRLNRPKKFSRNLRFSFPNPSFLMLQTIFNPRVGHYKSMVLGTGGVPPLSGLPSFPNGDFQMLPIMYPLLVPGLNPLQDQEQMNRGAGIYAVPVHPFMGPVTGVSSNTLIPLTYNIPTTRASPEVGTVGEQQGQEGEQQQQQQRQQQQPAHQRQVVVRRFQIAFQLDVLLIVKLAAVIFLFNQEGSRQRLVVLVIVASIVYLYQTGSLTPLVRWLSQGMHRAAVPPHPPRPVARAGNVPPAARQGVDNAALADGQPGAENENRPADDGNQAVENENVPAPDGANGGNRWWGIVKEIQMIVFGFITSLLPGFHNIE</sequence>
<dbReference type="EMBL" id="AP019297">
    <property type="protein sequence ID" value="BBG92788.1"/>
    <property type="molecule type" value="Genomic_DNA"/>
</dbReference>
<feature type="transmembrane region" description="Helical" evidence="2">
    <location>
        <begin position="6"/>
        <end position="27"/>
    </location>
</feature>
<organism evidence="3">
    <name type="scientific">Prunus dulcis</name>
    <name type="common">Almond</name>
    <name type="synonym">Amygdalus dulcis</name>
    <dbReference type="NCBI Taxonomy" id="3755"/>
    <lineage>
        <taxon>Eukaryota</taxon>
        <taxon>Viridiplantae</taxon>
        <taxon>Streptophyta</taxon>
        <taxon>Embryophyta</taxon>
        <taxon>Tracheophyta</taxon>
        <taxon>Spermatophyta</taxon>
        <taxon>Magnoliopsida</taxon>
        <taxon>eudicotyledons</taxon>
        <taxon>Gunneridae</taxon>
        <taxon>Pentapetalae</taxon>
        <taxon>rosids</taxon>
        <taxon>fabids</taxon>
        <taxon>Rosales</taxon>
        <taxon>Rosaceae</taxon>
        <taxon>Amygdaloideae</taxon>
        <taxon>Amygdaleae</taxon>
        <taxon>Prunus</taxon>
    </lineage>
</organism>
<keyword evidence="2" id="KW-0812">Transmembrane</keyword>
<evidence type="ECO:0000256" key="1">
    <source>
        <dbReference type="SAM" id="MobiDB-lite"/>
    </source>
</evidence>
<feature type="non-terminal residue" evidence="3">
    <location>
        <position position="1"/>
    </location>
</feature>
<evidence type="ECO:0000256" key="2">
    <source>
        <dbReference type="SAM" id="Phobius"/>
    </source>
</evidence>
<feature type="transmembrane region" description="Helical" evidence="2">
    <location>
        <begin position="259"/>
        <end position="278"/>
    </location>
</feature>
<evidence type="ECO:0000313" key="3">
    <source>
        <dbReference type="EMBL" id="BBG92788.1"/>
    </source>
</evidence>